<dbReference type="EMBL" id="JAKKPZ010000010">
    <property type="protein sequence ID" value="KAI1716318.1"/>
    <property type="molecule type" value="Genomic_DNA"/>
</dbReference>
<dbReference type="SMART" id="SM00256">
    <property type="entry name" value="FBOX"/>
    <property type="match status" value="1"/>
</dbReference>
<feature type="region of interest" description="Disordered" evidence="1">
    <location>
        <begin position="25"/>
        <end position="53"/>
    </location>
</feature>
<accession>A0AAD4N430</accession>
<evidence type="ECO:0000313" key="3">
    <source>
        <dbReference type="EMBL" id="KAI1716318.1"/>
    </source>
</evidence>
<sequence length="664" mass="76281">MNIYTWNNASKFTEEKAQLRAAIVDNGQPPPLPRSPPPPLTPPTCSPVLSRGGSEKDVEELCSRFPTSVTSDNSPPRVWRSATIGCDLVSMADTPSEASTSIRYERRSPNGIEVELLDSPDRNVAEENFFDHLPWHIMYKIFTTLEIKQRIHASMVCKRWYSLLTDGRFPLDDVAVLNIFERAALDKIQTNIHGGRVQCVKLLNPDQLSNFLVHCSVISSVKLWFESTKFVKYALEQLKNCNVRMRTVDIYPYSDDVGIEHLEEYIPNVTGITMRPHASKFFFSGISLDRFPNFSKLETLRLDSISLGEETRLPESINTLEWQNRNFDEFRKFLPKLEKLPELENLIIGHAEFCGDDFNNFIQLIQSRRMKHLKYLIFKLAKLENFGLTSLQQDAELASLEYLKFDLCYGSLRLMASPFFNLSCHALKNLSVNIISDDWENETGATEAALADIFGCISRRLFLRKISLHFGLLQRYSEPSEPPPNRNYTQTTYEFKQVLSKFEASFVQDLSLLRSIFSPSSYYPQLSEIKFINALITDELLGIISTNCPLLRKLSLLDCKDCCDIGVRHFVETFNSRTSHILKIVWRRVVQGEQYKGPDYFFKTLKTDCGHLLKGLRYCSMSKVFSEGNKGEVILIWSKNKQLYIQDFDEFDRSRILGFIVPGL</sequence>
<dbReference type="SUPFAM" id="SSF81383">
    <property type="entry name" value="F-box domain"/>
    <property type="match status" value="1"/>
</dbReference>
<dbReference type="AlphaFoldDB" id="A0AAD4N430"/>
<dbReference type="Proteomes" id="UP001201812">
    <property type="component" value="Unassembled WGS sequence"/>
</dbReference>
<comment type="caution">
    <text evidence="3">The sequence shown here is derived from an EMBL/GenBank/DDBJ whole genome shotgun (WGS) entry which is preliminary data.</text>
</comment>
<organism evidence="3 4">
    <name type="scientific">Ditylenchus destructor</name>
    <dbReference type="NCBI Taxonomy" id="166010"/>
    <lineage>
        <taxon>Eukaryota</taxon>
        <taxon>Metazoa</taxon>
        <taxon>Ecdysozoa</taxon>
        <taxon>Nematoda</taxon>
        <taxon>Chromadorea</taxon>
        <taxon>Rhabditida</taxon>
        <taxon>Tylenchina</taxon>
        <taxon>Tylenchomorpha</taxon>
        <taxon>Sphaerularioidea</taxon>
        <taxon>Anguinidae</taxon>
        <taxon>Anguininae</taxon>
        <taxon>Ditylenchus</taxon>
    </lineage>
</organism>
<name>A0AAD4N430_9BILA</name>
<dbReference type="SUPFAM" id="SSF52047">
    <property type="entry name" value="RNI-like"/>
    <property type="match status" value="1"/>
</dbReference>
<proteinExistence type="predicted"/>
<keyword evidence="4" id="KW-1185">Reference proteome</keyword>
<gene>
    <name evidence="3" type="ORF">DdX_07363</name>
</gene>
<feature type="domain" description="F-box" evidence="2">
    <location>
        <begin position="127"/>
        <end position="183"/>
    </location>
</feature>
<dbReference type="Gene3D" id="1.20.1280.50">
    <property type="match status" value="1"/>
</dbReference>
<protein>
    <submittedName>
        <fullName evidence="3">F-box domain protein</fullName>
    </submittedName>
</protein>
<evidence type="ECO:0000259" key="2">
    <source>
        <dbReference type="PROSITE" id="PS50181"/>
    </source>
</evidence>
<dbReference type="InterPro" id="IPR001810">
    <property type="entry name" value="F-box_dom"/>
</dbReference>
<dbReference type="Gene3D" id="3.80.10.10">
    <property type="entry name" value="Ribonuclease Inhibitor"/>
    <property type="match status" value="2"/>
</dbReference>
<reference evidence="3" key="1">
    <citation type="submission" date="2022-01" db="EMBL/GenBank/DDBJ databases">
        <title>Genome Sequence Resource for Two Populations of Ditylenchus destructor, the Migratory Endoparasitic Phytonematode.</title>
        <authorList>
            <person name="Zhang H."/>
            <person name="Lin R."/>
            <person name="Xie B."/>
        </authorList>
    </citation>
    <scope>NUCLEOTIDE SEQUENCE</scope>
    <source>
        <strain evidence="3">BazhouSP</strain>
    </source>
</reference>
<feature type="compositionally biased region" description="Pro residues" evidence="1">
    <location>
        <begin position="28"/>
        <end position="45"/>
    </location>
</feature>
<evidence type="ECO:0000256" key="1">
    <source>
        <dbReference type="SAM" id="MobiDB-lite"/>
    </source>
</evidence>
<dbReference type="Pfam" id="PF00646">
    <property type="entry name" value="F-box"/>
    <property type="match status" value="1"/>
</dbReference>
<dbReference type="InterPro" id="IPR032675">
    <property type="entry name" value="LRR_dom_sf"/>
</dbReference>
<dbReference type="PROSITE" id="PS50181">
    <property type="entry name" value="FBOX"/>
    <property type="match status" value="1"/>
</dbReference>
<dbReference type="InterPro" id="IPR036047">
    <property type="entry name" value="F-box-like_dom_sf"/>
</dbReference>
<evidence type="ECO:0000313" key="4">
    <source>
        <dbReference type="Proteomes" id="UP001201812"/>
    </source>
</evidence>